<sequence length="262" mass="29465">MQHLEVNPSCWRVRVDAALKLLVACQGLCPLLSTVLCRYFMVPDEGGIDSFLAGDTDGAEASGTLPTVARREVGIRRAFSIPRARQANRRMGWMKIRKSSDASSMSGADLSQVSTSEIRHFPSGRGLRRKLKRVAISSQNSRSYWGGVRMPVLRLRARYRPQPIPRPPRALQVFLTRSISDFAFLSSTPSYVGDACQDLQHTSPTRVRMIGVWYRYVTRDSQHACSDLGYVLGYKEQEFSDRIPHFGVSPVFKDLGRRRGLS</sequence>
<comment type="caution">
    <text evidence="1">The sequence shown here is derived from an EMBL/GenBank/DDBJ whole genome shotgun (WGS) entry which is preliminary data.</text>
</comment>
<keyword evidence="2" id="KW-1185">Reference proteome</keyword>
<name>A0A2T6ZL01_TUBBO</name>
<evidence type="ECO:0000313" key="1">
    <source>
        <dbReference type="EMBL" id="PUU76170.1"/>
    </source>
</evidence>
<organism evidence="1 2">
    <name type="scientific">Tuber borchii</name>
    <name type="common">White truffle</name>
    <dbReference type="NCBI Taxonomy" id="42251"/>
    <lineage>
        <taxon>Eukaryota</taxon>
        <taxon>Fungi</taxon>
        <taxon>Dikarya</taxon>
        <taxon>Ascomycota</taxon>
        <taxon>Pezizomycotina</taxon>
        <taxon>Pezizomycetes</taxon>
        <taxon>Pezizales</taxon>
        <taxon>Tuberaceae</taxon>
        <taxon>Tuber</taxon>
    </lineage>
</organism>
<gene>
    <name evidence="1" type="ORF">B9Z19DRAFT_1088851</name>
</gene>
<protein>
    <submittedName>
        <fullName evidence="1">Uncharacterized protein</fullName>
    </submittedName>
</protein>
<accession>A0A2T6ZL01</accession>
<evidence type="ECO:0000313" key="2">
    <source>
        <dbReference type="Proteomes" id="UP000244722"/>
    </source>
</evidence>
<dbReference type="AlphaFoldDB" id="A0A2T6ZL01"/>
<dbReference type="EMBL" id="NESQ01000198">
    <property type="protein sequence ID" value="PUU76170.1"/>
    <property type="molecule type" value="Genomic_DNA"/>
</dbReference>
<proteinExistence type="predicted"/>
<dbReference type="Proteomes" id="UP000244722">
    <property type="component" value="Unassembled WGS sequence"/>
</dbReference>
<reference evidence="1 2" key="1">
    <citation type="submission" date="2017-04" db="EMBL/GenBank/DDBJ databases">
        <title>Draft genome sequence of Tuber borchii Vittad., a whitish edible truffle.</title>
        <authorList>
            <consortium name="DOE Joint Genome Institute"/>
            <person name="Murat C."/>
            <person name="Kuo A."/>
            <person name="Barry K.W."/>
            <person name="Clum A."/>
            <person name="Dockter R.B."/>
            <person name="Fauchery L."/>
            <person name="Iotti M."/>
            <person name="Kohler A."/>
            <person name="Labutti K."/>
            <person name="Lindquist E.A."/>
            <person name="Lipzen A."/>
            <person name="Ohm R.A."/>
            <person name="Wang M."/>
            <person name="Grigoriev I.V."/>
            <person name="Zambonelli A."/>
            <person name="Martin F.M."/>
        </authorList>
    </citation>
    <scope>NUCLEOTIDE SEQUENCE [LARGE SCALE GENOMIC DNA]</scope>
    <source>
        <strain evidence="1 2">Tbo3840</strain>
    </source>
</reference>